<evidence type="ECO:0000256" key="1">
    <source>
        <dbReference type="ARBA" id="ARBA00010634"/>
    </source>
</evidence>
<dbReference type="Proteomes" id="UP000184171">
    <property type="component" value="Unassembled WGS sequence"/>
</dbReference>
<dbReference type="InterPro" id="IPR007428">
    <property type="entry name" value="MlaA"/>
</dbReference>
<comment type="similarity">
    <text evidence="1">Belongs to the MlaA family.</text>
</comment>
<proteinExistence type="inferred from homology"/>
<dbReference type="PANTHER" id="PTHR30035">
    <property type="entry name" value="LIPOPROTEIN VACJ-RELATED"/>
    <property type="match status" value="1"/>
</dbReference>
<dbReference type="OrthoDB" id="9785326at2"/>
<dbReference type="STRING" id="1122189.SAMN02745165_03194"/>
<dbReference type="EMBL" id="FQZT01000016">
    <property type="protein sequence ID" value="SHJ79246.1"/>
    <property type="molecule type" value="Genomic_DNA"/>
</dbReference>
<evidence type="ECO:0000256" key="3">
    <source>
        <dbReference type="SAM" id="SignalP"/>
    </source>
</evidence>
<evidence type="ECO:0000313" key="5">
    <source>
        <dbReference type="Proteomes" id="UP000184171"/>
    </source>
</evidence>
<dbReference type="PRINTS" id="PR01805">
    <property type="entry name" value="VACJLIPOPROT"/>
</dbReference>
<evidence type="ECO:0000313" key="4">
    <source>
        <dbReference type="EMBL" id="SHJ79246.1"/>
    </source>
</evidence>
<protein>
    <submittedName>
        <fullName evidence="4">Phospholipid-binding lipoprotein MlaA</fullName>
    </submittedName>
</protein>
<dbReference type="Pfam" id="PF04333">
    <property type="entry name" value="MlaA"/>
    <property type="match status" value="1"/>
</dbReference>
<accession>A0A1M6M6W4</accession>
<feature type="chain" id="PRO_5012590389" evidence="3">
    <location>
        <begin position="32"/>
        <end position="302"/>
    </location>
</feature>
<dbReference type="RefSeq" id="WP_072909729.1">
    <property type="nucleotide sequence ID" value="NZ_FQZT01000016.1"/>
</dbReference>
<feature type="signal peptide" evidence="3">
    <location>
        <begin position="1"/>
        <end position="31"/>
    </location>
</feature>
<evidence type="ECO:0000256" key="2">
    <source>
        <dbReference type="ARBA" id="ARBA00022729"/>
    </source>
</evidence>
<keyword evidence="5" id="KW-1185">Reference proteome</keyword>
<keyword evidence="2 3" id="KW-0732">Signal</keyword>
<gene>
    <name evidence="4" type="ORF">SAMN02745165_03194</name>
</gene>
<reference evidence="4 5" key="1">
    <citation type="submission" date="2016-11" db="EMBL/GenBank/DDBJ databases">
        <authorList>
            <person name="Jaros S."/>
            <person name="Januszkiewicz K."/>
            <person name="Wedrychowicz H."/>
        </authorList>
    </citation>
    <scope>NUCLEOTIDE SEQUENCE [LARGE SCALE GENOMIC DNA]</scope>
    <source>
        <strain evidence="4 5">DSM 5091</strain>
    </source>
</reference>
<organism evidence="4 5">
    <name type="scientific">Malonomonas rubra DSM 5091</name>
    <dbReference type="NCBI Taxonomy" id="1122189"/>
    <lineage>
        <taxon>Bacteria</taxon>
        <taxon>Pseudomonadati</taxon>
        <taxon>Thermodesulfobacteriota</taxon>
        <taxon>Desulfuromonadia</taxon>
        <taxon>Desulfuromonadales</taxon>
        <taxon>Geopsychrobacteraceae</taxon>
        <taxon>Malonomonas</taxon>
    </lineage>
</organism>
<dbReference type="GO" id="GO:0120010">
    <property type="term" value="P:intermembrane phospholipid transfer"/>
    <property type="evidence" value="ECO:0007669"/>
    <property type="project" value="TreeGrafter"/>
</dbReference>
<dbReference type="PANTHER" id="PTHR30035:SF3">
    <property type="entry name" value="INTERMEMBRANE PHOSPHOLIPID TRANSPORT SYSTEM LIPOPROTEIN MLAA"/>
    <property type="match status" value="1"/>
</dbReference>
<dbReference type="AlphaFoldDB" id="A0A1M6M6W4"/>
<dbReference type="GO" id="GO:0016020">
    <property type="term" value="C:membrane"/>
    <property type="evidence" value="ECO:0007669"/>
    <property type="project" value="InterPro"/>
</dbReference>
<sequence>MLRKNDKKTGAVRVLAAVLLVLSLTVSSLWAADKGGVKTQVIPAGQINDQFDADFADDFDNEFDDAGDVEEILISDPLEPLNRGFFWFNDKLYFYLMKPVARGYRLILPQSARIAVGNAFYNVATPVRAANDVMQFKFKSLATELYRFIVNSTVGLGGLFDPAAKLAGVEKVDDEDFGQTLGYYGTGHGFYLVLPVIGPSSARDAVGSLVDTFADPIRYANITTLEYYGVKSFRVVNSLSLDRDTYEGIVRDSLDPYLFVRAAYAQRRTAQIGKVDYNLYDILTFEDDFWDEDFNPFKWLGN</sequence>
<name>A0A1M6M6W4_MALRU</name>
<keyword evidence="4" id="KW-0449">Lipoprotein</keyword>